<evidence type="ECO:0000313" key="6">
    <source>
        <dbReference type="Proteomes" id="UP000061457"/>
    </source>
</evidence>
<feature type="signal peptide" evidence="4">
    <location>
        <begin position="1"/>
        <end position="24"/>
    </location>
</feature>
<dbReference type="PANTHER" id="PTHR44858">
    <property type="entry name" value="TETRATRICOPEPTIDE REPEAT PROTEIN 6"/>
    <property type="match status" value="1"/>
</dbReference>
<gene>
    <name evidence="5" type="ORF">PP2015_2924</name>
</gene>
<evidence type="ECO:0000256" key="3">
    <source>
        <dbReference type="PROSITE-ProRule" id="PRU00339"/>
    </source>
</evidence>
<dbReference type="PROSITE" id="PS50005">
    <property type="entry name" value="TPR"/>
    <property type="match status" value="2"/>
</dbReference>
<feature type="chain" id="PRO_5006601082" evidence="4">
    <location>
        <begin position="25"/>
        <end position="459"/>
    </location>
</feature>
<dbReference type="SMART" id="SM00028">
    <property type="entry name" value="TPR"/>
    <property type="match status" value="7"/>
</dbReference>
<dbReference type="OrthoDB" id="5699219at2"/>
<keyword evidence="2 3" id="KW-0802">TPR repeat</keyword>
<keyword evidence="1" id="KW-0677">Repeat</keyword>
<name>A0A0S2K5S0_9GAMM</name>
<feature type="repeat" description="TPR" evidence="3">
    <location>
        <begin position="127"/>
        <end position="160"/>
    </location>
</feature>
<accession>A0A0S2K5S0</accession>
<protein>
    <submittedName>
        <fullName evidence="5">Tetratricopeptide repeat domain protein</fullName>
    </submittedName>
</protein>
<keyword evidence="4" id="KW-0732">Signal</keyword>
<dbReference type="PANTHER" id="PTHR44858:SF1">
    <property type="entry name" value="UDP-N-ACETYLGLUCOSAMINE--PEPTIDE N-ACETYLGLUCOSAMINYLTRANSFERASE SPINDLY-RELATED"/>
    <property type="match status" value="1"/>
</dbReference>
<dbReference type="RefSeq" id="WP_058031066.1">
    <property type="nucleotide sequence ID" value="NZ_CP013187.1"/>
</dbReference>
<proteinExistence type="predicted"/>
<dbReference type="Gene3D" id="1.25.40.10">
    <property type="entry name" value="Tetratricopeptide repeat domain"/>
    <property type="match status" value="3"/>
</dbReference>
<dbReference type="STRING" id="161398.PP2015_2924"/>
<keyword evidence="6" id="KW-1185">Reference proteome</keyword>
<evidence type="ECO:0000256" key="2">
    <source>
        <dbReference type="ARBA" id="ARBA00022803"/>
    </source>
</evidence>
<feature type="repeat" description="TPR" evidence="3">
    <location>
        <begin position="93"/>
        <end position="126"/>
    </location>
</feature>
<dbReference type="KEGG" id="pphe:PP2015_2924"/>
<dbReference type="InterPro" id="IPR011990">
    <property type="entry name" value="TPR-like_helical_dom_sf"/>
</dbReference>
<dbReference type="PATRIC" id="fig|161398.10.peg.2981"/>
<dbReference type="AlphaFoldDB" id="A0A0S2K5S0"/>
<dbReference type="Pfam" id="PF13432">
    <property type="entry name" value="TPR_16"/>
    <property type="match status" value="2"/>
</dbReference>
<evidence type="ECO:0000256" key="1">
    <source>
        <dbReference type="ARBA" id="ARBA00022737"/>
    </source>
</evidence>
<dbReference type="Proteomes" id="UP000061457">
    <property type="component" value="Chromosome I"/>
</dbReference>
<organism evidence="5 6">
    <name type="scientific">Pseudoalteromonas phenolica</name>
    <dbReference type="NCBI Taxonomy" id="161398"/>
    <lineage>
        <taxon>Bacteria</taxon>
        <taxon>Pseudomonadati</taxon>
        <taxon>Pseudomonadota</taxon>
        <taxon>Gammaproteobacteria</taxon>
        <taxon>Alteromonadales</taxon>
        <taxon>Pseudoalteromonadaceae</taxon>
        <taxon>Pseudoalteromonas</taxon>
    </lineage>
</organism>
<evidence type="ECO:0000313" key="5">
    <source>
        <dbReference type="EMBL" id="ALO43407.1"/>
    </source>
</evidence>
<dbReference type="InterPro" id="IPR019734">
    <property type="entry name" value="TPR_rpt"/>
</dbReference>
<evidence type="ECO:0000256" key="4">
    <source>
        <dbReference type="SAM" id="SignalP"/>
    </source>
</evidence>
<reference evidence="5 6" key="1">
    <citation type="submission" date="2015-11" db="EMBL/GenBank/DDBJ databases">
        <authorList>
            <person name="Zhang Y."/>
            <person name="Guo Z."/>
        </authorList>
    </citation>
    <scope>NUCLEOTIDE SEQUENCE [LARGE SCALE GENOMIC DNA]</scope>
    <source>
        <strain evidence="5 6">KCTC 12086</strain>
    </source>
</reference>
<dbReference type="EMBL" id="CP013187">
    <property type="protein sequence ID" value="ALO43407.1"/>
    <property type="molecule type" value="Genomic_DNA"/>
</dbReference>
<sequence>MKNLKQIIIAALLSQSLCSTVAFASSSYAQFKIEVAPPTFVLPQFTGPYTEKEANIAPEELETAERLKSLLEQGKREQVLKELEAFYEIELSVAMIMLKAQLYFALEDYDKAEKAYLSSLSRSPQLIRAHGDLGQLYLLKGELEKAREHFSNAISYGSQDALIYGQLAYLNLSLYGPYSAISAYQQALALEPTQEQWQQGLFISLTQAKMYPAAQALLSELIAKHPNDHKLWLNQAILKLELNNNVEALASLEMAILLGNEQQSNYKIAAQLHMQLDSFDRAVELISFHLNNFDLEMNSLNTYLTWLGQRGLWSQSQKILSSLESKLPAMSAPKQSIIHLHHALIAKQLNKKIQTAESFQLAIEKNPNNGKALLEYANYLTSDKQFTKAETLLLRAEALNESKKEAMLARAQLYVDLQNYQAALKTLKNVANRYSETKGIWQQIALIENIIQTRKQQEI</sequence>
<dbReference type="SUPFAM" id="SSF48452">
    <property type="entry name" value="TPR-like"/>
    <property type="match status" value="2"/>
</dbReference>
<dbReference type="InterPro" id="IPR050498">
    <property type="entry name" value="Ycf3"/>
</dbReference>